<keyword evidence="1" id="KW-0812">Transmembrane</keyword>
<dbReference type="EMBL" id="PVEP01000012">
    <property type="protein sequence ID" value="PQV53721.1"/>
    <property type="molecule type" value="Genomic_DNA"/>
</dbReference>
<gene>
    <name evidence="3" type="ORF">LX70_03728</name>
</gene>
<evidence type="ECO:0000256" key="1">
    <source>
        <dbReference type="SAM" id="Phobius"/>
    </source>
</evidence>
<evidence type="ECO:0008006" key="5">
    <source>
        <dbReference type="Google" id="ProtNLM"/>
    </source>
</evidence>
<feature type="transmembrane region" description="Helical" evidence="1">
    <location>
        <begin position="43"/>
        <end position="59"/>
    </location>
</feature>
<reference evidence="3 4" key="1">
    <citation type="submission" date="2018-02" db="EMBL/GenBank/DDBJ databases">
        <title>Genomic Encyclopedia of Archaeal and Bacterial Type Strains, Phase II (KMG-II): from individual species to whole genera.</title>
        <authorList>
            <person name="Goeker M."/>
        </authorList>
    </citation>
    <scope>NUCLEOTIDE SEQUENCE [LARGE SCALE GENOMIC DNA]</scope>
    <source>
        <strain evidence="3 4">DSM 18921</strain>
    </source>
</reference>
<name>A0A2S8RYX5_9RHOB</name>
<evidence type="ECO:0000256" key="2">
    <source>
        <dbReference type="SAM" id="SignalP"/>
    </source>
</evidence>
<protein>
    <recommendedName>
        <fullName evidence="5">Secreted protein with PEP-CTERM sorting signal</fullName>
    </recommendedName>
</protein>
<sequence length="64" mass="6620">MKKLSLSAAATLLAGPALAHQGHEAAREIGALHWVSEPDHAIAVVLTVAAALFVGVVLLRSRRG</sequence>
<accession>A0A2S8RYX5</accession>
<feature type="chain" id="PRO_5015764718" description="Secreted protein with PEP-CTERM sorting signal" evidence="2">
    <location>
        <begin position="20"/>
        <end position="64"/>
    </location>
</feature>
<keyword evidence="1" id="KW-1133">Transmembrane helix</keyword>
<proteinExistence type="predicted"/>
<keyword evidence="4" id="KW-1185">Reference proteome</keyword>
<dbReference type="AlphaFoldDB" id="A0A2S8RYX5"/>
<organism evidence="3 4">
    <name type="scientific">Albidovulum denitrificans</name>
    <dbReference type="NCBI Taxonomy" id="404881"/>
    <lineage>
        <taxon>Bacteria</taxon>
        <taxon>Pseudomonadati</taxon>
        <taxon>Pseudomonadota</taxon>
        <taxon>Alphaproteobacteria</taxon>
        <taxon>Rhodobacterales</taxon>
        <taxon>Paracoccaceae</taxon>
        <taxon>Albidovulum</taxon>
    </lineage>
</organism>
<dbReference type="RefSeq" id="WP_105516281.1">
    <property type="nucleotide sequence ID" value="NZ_PVEP01000012.1"/>
</dbReference>
<keyword evidence="1" id="KW-0472">Membrane</keyword>
<feature type="signal peptide" evidence="2">
    <location>
        <begin position="1"/>
        <end position="19"/>
    </location>
</feature>
<comment type="caution">
    <text evidence="3">The sequence shown here is derived from an EMBL/GenBank/DDBJ whole genome shotgun (WGS) entry which is preliminary data.</text>
</comment>
<dbReference type="Proteomes" id="UP000238338">
    <property type="component" value="Unassembled WGS sequence"/>
</dbReference>
<evidence type="ECO:0000313" key="4">
    <source>
        <dbReference type="Proteomes" id="UP000238338"/>
    </source>
</evidence>
<evidence type="ECO:0000313" key="3">
    <source>
        <dbReference type="EMBL" id="PQV53721.1"/>
    </source>
</evidence>
<keyword evidence="2" id="KW-0732">Signal</keyword>